<evidence type="ECO:0000256" key="2">
    <source>
        <dbReference type="SAM" id="Phobius"/>
    </source>
</evidence>
<proteinExistence type="predicted"/>
<accession>A0ABD3XJ51</accession>
<keyword evidence="2" id="KW-0472">Membrane</keyword>
<reference evidence="4 5" key="1">
    <citation type="submission" date="2024-11" db="EMBL/GenBank/DDBJ databases">
        <title>Chromosome-level genome assembly of the freshwater bivalve Anodonta woodiana.</title>
        <authorList>
            <person name="Chen X."/>
        </authorList>
    </citation>
    <scope>NUCLEOTIDE SEQUENCE [LARGE SCALE GENOMIC DNA]</scope>
    <source>
        <strain evidence="4">MN2024</strain>
        <tissue evidence="4">Gills</tissue>
    </source>
</reference>
<evidence type="ECO:0000256" key="3">
    <source>
        <dbReference type="SAM" id="SignalP"/>
    </source>
</evidence>
<dbReference type="Proteomes" id="UP001634394">
    <property type="component" value="Unassembled WGS sequence"/>
</dbReference>
<evidence type="ECO:0000256" key="1">
    <source>
        <dbReference type="SAM" id="MobiDB-lite"/>
    </source>
</evidence>
<keyword evidence="5" id="KW-1185">Reference proteome</keyword>
<feature type="transmembrane region" description="Helical" evidence="2">
    <location>
        <begin position="151"/>
        <end position="171"/>
    </location>
</feature>
<feature type="compositionally biased region" description="Polar residues" evidence="1">
    <location>
        <begin position="249"/>
        <end position="263"/>
    </location>
</feature>
<dbReference type="EMBL" id="JBJQND010000002">
    <property type="protein sequence ID" value="KAL3885626.1"/>
    <property type="molecule type" value="Genomic_DNA"/>
</dbReference>
<dbReference type="AlphaFoldDB" id="A0ABD3XJ51"/>
<comment type="caution">
    <text evidence="4">The sequence shown here is derived from an EMBL/GenBank/DDBJ whole genome shotgun (WGS) entry which is preliminary data.</text>
</comment>
<feature type="signal peptide" evidence="3">
    <location>
        <begin position="1"/>
        <end position="21"/>
    </location>
</feature>
<evidence type="ECO:0000313" key="4">
    <source>
        <dbReference type="EMBL" id="KAL3885626.1"/>
    </source>
</evidence>
<sequence length="396" mass="43452">MQSNVICWILLTLFIGPRVFALPIMSADTISDPNNDPFLLFGNISADNADKEVKLYVNDTLIVTFTVMEKNISMRWNQEQAVIYKKIYMDAKANIMIANIDETYERKFKINIYLLNSSGSTTEERENAVNLSKTSLSQNCNECDMWLSEKISWIIVAIFIIILMLMIWLWLKKSDSIGNNPLGNGGGPENPGNGMLQVLKNRINNLLGIGNNPLGNGGGPENPGNGMLQVLKNRINNLLGRSGILPLSNKPSIKNVSNVTGNDDSPLGNGGGPENPGNDHSPQGNGGRPVDPGNDHSPQGNGGRPVDPGNDHSLQGNGGRPVDPDMMPLPSEDEHNSYTNSRERREEITDLQSEDKAAFSFSKEPSGLKQRIRRPPSQGHVVKRNDIPGQNEIKAY</sequence>
<feature type="compositionally biased region" description="Basic and acidic residues" evidence="1">
    <location>
        <begin position="332"/>
        <end position="357"/>
    </location>
</feature>
<keyword evidence="2" id="KW-0812">Transmembrane</keyword>
<protein>
    <submittedName>
        <fullName evidence="4">Uncharacterized protein</fullName>
    </submittedName>
</protein>
<name>A0ABD3XJ51_SINWO</name>
<keyword evidence="2" id="KW-1133">Transmembrane helix</keyword>
<gene>
    <name evidence="4" type="ORF">ACJMK2_025676</name>
</gene>
<feature type="region of interest" description="Disordered" evidence="1">
    <location>
        <begin position="246"/>
        <end position="396"/>
    </location>
</feature>
<feature type="chain" id="PRO_5044767315" evidence="3">
    <location>
        <begin position="22"/>
        <end position="396"/>
    </location>
</feature>
<evidence type="ECO:0000313" key="5">
    <source>
        <dbReference type="Proteomes" id="UP001634394"/>
    </source>
</evidence>
<organism evidence="4 5">
    <name type="scientific">Sinanodonta woodiana</name>
    <name type="common">Chinese pond mussel</name>
    <name type="synonym">Anodonta woodiana</name>
    <dbReference type="NCBI Taxonomy" id="1069815"/>
    <lineage>
        <taxon>Eukaryota</taxon>
        <taxon>Metazoa</taxon>
        <taxon>Spiralia</taxon>
        <taxon>Lophotrochozoa</taxon>
        <taxon>Mollusca</taxon>
        <taxon>Bivalvia</taxon>
        <taxon>Autobranchia</taxon>
        <taxon>Heteroconchia</taxon>
        <taxon>Palaeoheterodonta</taxon>
        <taxon>Unionida</taxon>
        <taxon>Unionoidea</taxon>
        <taxon>Unionidae</taxon>
        <taxon>Unioninae</taxon>
        <taxon>Sinanodonta</taxon>
    </lineage>
</organism>
<keyword evidence="3" id="KW-0732">Signal</keyword>